<gene>
    <name evidence="1" type="ORF">ARMOST_04924</name>
</gene>
<evidence type="ECO:0000313" key="2">
    <source>
        <dbReference type="Proteomes" id="UP000219338"/>
    </source>
</evidence>
<sequence>MLLHQNAFDTENLATHPDPEGVRMIYIALGPGAPDGHWWIVWKIPGSDTSSPNPAGYKCVEVFLHQRIYSLRVSFRRFDGYTVNKWALVALGELDLLHRNALVQVAQDDEINEQGNGNCQSCVKRIVELSVNRAGQRGGFDRERVKNAIRNAEALASALA</sequence>
<dbReference type="OMA" id="DGHWWIV"/>
<reference evidence="2" key="1">
    <citation type="journal article" date="2017" name="Nat. Ecol. Evol.">
        <title>Genome expansion and lineage-specific genetic innovations in the forest pathogenic fungi Armillaria.</title>
        <authorList>
            <person name="Sipos G."/>
            <person name="Prasanna A.N."/>
            <person name="Walter M.C."/>
            <person name="O'Connor E."/>
            <person name="Balint B."/>
            <person name="Krizsan K."/>
            <person name="Kiss B."/>
            <person name="Hess J."/>
            <person name="Varga T."/>
            <person name="Slot J."/>
            <person name="Riley R."/>
            <person name="Boka B."/>
            <person name="Rigling D."/>
            <person name="Barry K."/>
            <person name="Lee J."/>
            <person name="Mihaltcheva S."/>
            <person name="LaButti K."/>
            <person name="Lipzen A."/>
            <person name="Waldron R."/>
            <person name="Moloney N.M."/>
            <person name="Sperisen C."/>
            <person name="Kredics L."/>
            <person name="Vagvoelgyi C."/>
            <person name="Patrignani A."/>
            <person name="Fitzpatrick D."/>
            <person name="Nagy I."/>
            <person name="Doyle S."/>
            <person name="Anderson J.B."/>
            <person name="Grigoriev I.V."/>
            <person name="Gueldener U."/>
            <person name="Muensterkoetter M."/>
            <person name="Nagy L.G."/>
        </authorList>
    </citation>
    <scope>NUCLEOTIDE SEQUENCE [LARGE SCALE GENOMIC DNA]</scope>
    <source>
        <strain evidence="2">C18/9</strain>
    </source>
</reference>
<organism evidence="1 2">
    <name type="scientific">Armillaria ostoyae</name>
    <name type="common">Armillaria root rot fungus</name>
    <dbReference type="NCBI Taxonomy" id="47428"/>
    <lineage>
        <taxon>Eukaryota</taxon>
        <taxon>Fungi</taxon>
        <taxon>Dikarya</taxon>
        <taxon>Basidiomycota</taxon>
        <taxon>Agaricomycotina</taxon>
        <taxon>Agaricomycetes</taxon>
        <taxon>Agaricomycetidae</taxon>
        <taxon>Agaricales</taxon>
        <taxon>Marasmiineae</taxon>
        <taxon>Physalacriaceae</taxon>
        <taxon>Armillaria</taxon>
    </lineage>
</organism>
<dbReference type="AlphaFoldDB" id="A0A284QYQ0"/>
<dbReference type="Proteomes" id="UP000219338">
    <property type="component" value="Unassembled WGS sequence"/>
</dbReference>
<protein>
    <submittedName>
        <fullName evidence="1">Uncharacterized protein</fullName>
    </submittedName>
</protein>
<dbReference type="OrthoDB" id="2820290at2759"/>
<name>A0A284QYQ0_ARMOS</name>
<dbReference type="EMBL" id="FUEG01000003">
    <property type="protein sequence ID" value="SJL01601.1"/>
    <property type="molecule type" value="Genomic_DNA"/>
</dbReference>
<accession>A0A284QYQ0</accession>
<evidence type="ECO:0000313" key="1">
    <source>
        <dbReference type="EMBL" id="SJL01601.1"/>
    </source>
</evidence>
<keyword evidence="2" id="KW-1185">Reference proteome</keyword>
<proteinExistence type="predicted"/>